<feature type="domain" description="FdhE C-terminal" evidence="4">
    <location>
        <begin position="209"/>
        <end position="300"/>
    </location>
</feature>
<proteinExistence type="predicted"/>
<accession>A0A202B4H3</accession>
<dbReference type="GO" id="GO:0051604">
    <property type="term" value="P:protein maturation"/>
    <property type="evidence" value="ECO:0007669"/>
    <property type="project" value="TreeGrafter"/>
</dbReference>
<feature type="domain" description="FdhE central" evidence="3">
    <location>
        <begin position="171"/>
        <end position="208"/>
    </location>
</feature>
<dbReference type="SUPFAM" id="SSF144020">
    <property type="entry name" value="FdhE-like"/>
    <property type="match status" value="1"/>
</dbReference>
<evidence type="ECO:0000259" key="2">
    <source>
        <dbReference type="Pfam" id="PF04216"/>
    </source>
</evidence>
<evidence type="ECO:0000313" key="6">
    <source>
        <dbReference type="Proteomes" id="UP000196342"/>
    </source>
</evidence>
<reference evidence="5 6" key="1">
    <citation type="submission" date="2017-05" db="EMBL/GenBank/DDBJ databases">
        <title>Chromobacterium violaceum GHPS1 isolated from Hydrocarbon polluted soil in French Guiana display an awesome secondary metabolite arsenal and a battery of drug and heavy-metal-resistance and detoxification of xenobiotics proteins.</title>
        <authorList>
            <person name="Belbahri L."/>
        </authorList>
    </citation>
    <scope>NUCLEOTIDE SEQUENCE [LARGE SCALE GENOMIC DNA]</scope>
    <source>
        <strain evidence="5 6">GHPS1</strain>
    </source>
</reference>
<gene>
    <name evidence="5" type="ORF">CBW21_18670</name>
</gene>
<dbReference type="Proteomes" id="UP000196342">
    <property type="component" value="Unassembled WGS sequence"/>
</dbReference>
<dbReference type="Pfam" id="PF04216">
    <property type="entry name" value="FdhE_N"/>
    <property type="match status" value="2"/>
</dbReference>
<evidence type="ECO:0000313" key="5">
    <source>
        <dbReference type="EMBL" id="OVE46473.1"/>
    </source>
</evidence>
<organism evidence="5 6">
    <name type="scientific">Chromobacterium violaceum</name>
    <dbReference type="NCBI Taxonomy" id="536"/>
    <lineage>
        <taxon>Bacteria</taxon>
        <taxon>Pseudomonadati</taxon>
        <taxon>Pseudomonadota</taxon>
        <taxon>Betaproteobacteria</taxon>
        <taxon>Neisseriales</taxon>
        <taxon>Chromobacteriaceae</taxon>
        <taxon>Chromobacterium</taxon>
    </lineage>
</organism>
<evidence type="ECO:0000259" key="4">
    <source>
        <dbReference type="Pfam" id="PF24860"/>
    </source>
</evidence>
<dbReference type="InterPro" id="IPR056797">
    <property type="entry name" value="FdhE_central"/>
</dbReference>
<feature type="domain" description="FdhE N-terminal" evidence="2">
    <location>
        <begin position="38"/>
        <end position="81"/>
    </location>
</feature>
<name>A0A202B4H3_CHRVL</name>
<dbReference type="GO" id="GO:0008199">
    <property type="term" value="F:ferric iron binding"/>
    <property type="evidence" value="ECO:0007669"/>
    <property type="project" value="TreeGrafter"/>
</dbReference>
<keyword evidence="6" id="KW-1185">Reference proteome</keyword>
<dbReference type="InterPro" id="IPR056796">
    <property type="entry name" value="FdhE_C"/>
</dbReference>
<dbReference type="InterPro" id="IPR056774">
    <property type="entry name" value="FdhE_N"/>
</dbReference>
<evidence type="ECO:0000259" key="3">
    <source>
        <dbReference type="Pfam" id="PF24859"/>
    </source>
</evidence>
<comment type="caution">
    <text evidence="5">The sequence shown here is derived from an EMBL/GenBank/DDBJ whole genome shotgun (WGS) entry which is preliminary data.</text>
</comment>
<dbReference type="PANTHER" id="PTHR37689">
    <property type="entry name" value="PROTEIN FDHE"/>
    <property type="match status" value="1"/>
</dbReference>
<dbReference type="PIRSF" id="PIRSF018296">
    <property type="entry name" value="Format_dh_formtn"/>
    <property type="match status" value="1"/>
</dbReference>
<dbReference type="PANTHER" id="PTHR37689:SF1">
    <property type="entry name" value="PROTEIN FDHE"/>
    <property type="match status" value="1"/>
</dbReference>
<dbReference type="Pfam" id="PF24860">
    <property type="entry name" value="FdhE_C"/>
    <property type="match status" value="1"/>
</dbReference>
<dbReference type="EMBL" id="NHOO01000018">
    <property type="protein sequence ID" value="OVE46473.1"/>
    <property type="molecule type" value="Genomic_DNA"/>
</dbReference>
<dbReference type="Gene3D" id="3.90.1670.10">
    <property type="entry name" value="FdhE-like domain"/>
    <property type="match status" value="1"/>
</dbReference>
<protein>
    <recommendedName>
        <fullName evidence="7">Formate dehydrogenase accessory protein FdhE</fullName>
    </recommendedName>
</protein>
<dbReference type="InterPro" id="IPR006452">
    <property type="entry name" value="Formate_DH_accessory"/>
</dbReference>
<feature type="domain" description="FdhE N-terminal" evidence="2">
    <location>
        <begin position="86"/>
        <end position="158"/>
    </location>
</feature>
<dbReference type="Pfam" id="PF24859">
    <property type="entry name" value="FdhE_central"/>
    <property type="match status" value="1"/>
</dbReference>
<dbReference type="AlphaFoldDB" id="A0A202B4H3"/>
<evidence type="ECO:0008006" key="7">
    <source>
        <dbReference type="Google" id="ProtNLM"/>
    </source>
</evidence>
<evidence type="ECO:0000256" key="1">
    <source>
        <dbReference type="ARBA" id="ARBA00022490"/>
    </source>
</evidence>
<dbReference type="InterPro" id="IPR024064">
    <property type="entry name" value="FdhE-like_sf"/>
</dbReference>
<dbReference type="GO" id="GO:0005829">
    <property type="term" value="C:cytosol"/>
    <property type="evidence" value="ECO:0007669"/>
    <property type="project" value="TreeGrafter"/>
</dbReference>
<sequence length="306" mass="32679">MANNLKASISTMTPTQPILPAEQIRAGDAPLMSLPVLRPPADLFARRADRLLRLADGHAMAGFLRLCAAICQQQQALHDASRLDPRAALEKLAEALTPQLPVPVQAALDLLLAQDAAALSRLAERLINGDYPADGPLFAALPLLGAALQAQATRSVRQRPLPEPQSQEPRCPCCGGLPLASLLLRGDSGHAQRYVVCSMCSHAWPVGRVRCLSCGNSRDLHYYSLAARDYLPPEPDHQRPHQARGAREVEACDQCHGALKQISLLLDADAEAGADDLASLALDLLAGEAGYARIGFNPLFLPGDPA</sequence>
<keyword evidence="1" id="KW-0963">Cytoplasm</keyword>